<dbReference type="EMBL" id="JAJJMN010000002">
    <property type="protein sequence ID" value="MCC9020467.1"/>
    <property type="molecule type" value="Genomic_DNA"/>
</dbReference>
<name>A0ABS8M6K7_9FLAO</name>
<gene>
    <name evidence="1" type="ORF">LNQ34_22100</name>
</gene>
<comment type="caution">
    <text evidence="1">The sequence shown here is derived from an EMBL/GenBank/DDBJ whole genome shotgun (WGS) entry which is preliminary data.</text>
</comment>
<organism evidence="1 2">
    <name type="scientific">Flavobacterium lipolyticum</name>
    <dbReference type="NCBI Taxonomy" id="2893754"/>
    <lineage>
        <taxon>Bacteria</taxon>
        <taxon>Pseudomonadati</taxon>
        <taxon>Bacteroidota</taxon>
        <taxon>Flavobacteriia</taxon>
        <taxon>Flavobacteriales</taxon>
        <taxon>Flavobacteriaceae</taxon>
        <taxon>Flavobacterium</taxon>
    </lineage>
</organism>
<protein>
    <submittedName>
        <fullName evidence="1">Uncharacterized protein</fullName>
    </submittedName>
</protein>
<accession>A0ABS8M6K7</accession>
<evidence type="ECO:0000313" key="2">
    <source>
        <dbReference type="Proteomes" id="UP001430700"/>
    </source>
</evidence>
<dbReference type="Proteomes" id="UP001430700">
    <property type="component" value="Unassembled WGS sequence"/>
</dbReference>
<dbReference type="RefSeq" id="WP_230001288.1">
    <property type="nucleotide sequence ID" value="NZ_JAJJMN010000002.1"/>
</dbReference>
<evidence type="ECO:0000313" key="1">
    <source>
        <dbReference type="EMBL" id="MCC9020467.1"/>
    </source>
</evidence>
<proteinExistence type="predicted"/>
<reference evidence="1" key="1">
    <citation type="submission" date="2021-11" db="EMBL/GenBank/DDBJ databases">
        <title>Description of novel Flavobacterium species.</title>
        <authorList>
            <person name="Saticioglu I.B."/>
            <person name="Ay H."/>
            <person name="Altun S."/>
            <person name="Duman M."/>
        </authorList>
    </citation>
    <scope>NUCLEOTIDE SEQUENCE</scope>
    <source>
        <strain evidence="1">F-126</strain>
    </source>
</reference>
<keyword evidence="2" id="KW-1185">Reference proteome</keyword>
<sequence length="231" mass="25824">MAVAITEIKNLRTSDLLSEENVKKFDNQIAYSSTIVADGIISDWISTDNIQVTWKDADKVIARAVGGRMTIDKTKYTISGLINVSNYKFGLNGEIEIGPKDKSEPAVVVSVRIGNIPSVKNPKADWIIDFSDKEDGKPGSSIKLKNLVEWIQDKTGDTEKPAYPESEKDNKPEDLSIVFKEFYFNITQNTFDFDVQTQKESDFKFGKFIIKKAGFRVTNTPVVVDTKALAE</sequence>